<feature type="domain" description="Thiol:disulfide interchange protein DsbD N-terminal" evidence="2">
    <location>
        <begin position="56"/>
        <end position="158"/>
    </location>
</feature>
<dbReference type="InterPro" id="IPR028250">
    <property type="entry name" value="DsbDN"/>
</dbReference>
<feature type="chain" id="PRO_5017238548" evidence="1">
    <location>
        <begin position="23"/>
        <end position="283"/>
    </location>
</feature>
<dbReference type="Proteomes" id="UP000266273">
    <property type="component" value="Unassembled WGS sequence"/>
</dbReference>
<gene>
    <name evidence="3" type="ORF">BXY53_1493</name>
</gene>
<evidence type="ECO:0000256" key="1">
    <source>
        <dbReference type="SAM" id="SignalP"/>
    </source>
</evidence>
<name>A0A397QA49_9HYPH</name>
<proteinExistence type="predicted"/>
<dbReference type="AlphaFoldDB" id="A0A397QA49"/>
<sequence length="283" mass="30285">MRLRRLLPLALIAALLVLPAAAAGWQEAPHSRARLIAAGTANADALAGRTHLRTPAQLVGLEIELDPGWKTYWRSPGDGIPPQFEWAGSDNVAAAQVLWPVPTHFRDAAGEYNGYADRVVLPVVVAPKRPGAPVSLDLALDYAVCKDVCIPVSAQLSLRLPDDTPRGRQAVLEALRQVPVRADSRGRCGDLALADARLRFDGPSPRMEITLTHPPGGAPEDLFVEAATGQFMPHPKRQEATAERTVFHLDPSAGGDPRELAGKAMTLTVVAAPQSCEMTATME</sequence>
<protein>
    <submittedName>
        <fullName evidence="3">DsbC/DsbD-like thiol-disulfide interchange protein</fullName>
    </submittedName>
</protein>
<dbReference type="OrthoDB" id="9811036at2"/>
<organism evidence="3 4">
    <name type="scientific">Dichotomicrobium thermohalophilum</name>
    <dbReference type="NCBI Taxonomy" id="933063"/>
    <lineage>
        <taxon>Bacteria</taxon>
        <taxon>Pseudomonadati</taxon>
        <taxon>Pseudomonadota</taxon>
        <taxon>Alphaproteobacteria</taxon>
        <taxon>Hyphomicrobiales</taxon>
        <taxon>Hyphomicrobiaceae</taxon>
        <taxon>Dichotomicrobium</taxon>
    </lineage>
</organism>
<evidence type="ECO:0000259" key="2">
    <source>
        <dbReference type="Pfam" id="PF11412"/>
    </source>
</evidence>
<dbReference type="RefSeq" id="WP_119061183.1">
    <property type="nucleotide sequence ID" value="NZ_QXDF01000001.1"/>
</dbReference>
<dbReference type="EMBL" id="QXDF01000001">
    <property type="protein sequence ID" value="RIA56387.1"/>
    <property type="molecule type" value="Genomic_DNA"/>
</dbReference>
<feature type="signal peptide" evidence="1">
    <location>
        <begin position="1"/>
        <end position="22"/>
    </location>
</feature>
<comment type="caution">
    <text evidence="3">The sequence shown here is derived from an EMBL/GenBank/DDBJ whole genome shotgun (WGS) entry which is preliminary data.</text>
</comment>
<keyword evidence="1" id="KW-0732">Signal</keyword>
<evidence type="ECO:0000313" key="3">
    <source>
        <dbReference type="EMBL" id="RIA56387.1"/>
    </source>
</evidence>
<reference evidence="3 4" key="1">
    <citation type="submission" date="2018-08" db="EMBL/GenBank/DDBJ databases">
        <title>Genomic Encyclopedia of Archaeal and Bacterial Type Strains, Phase II (KMG-II): from individual species to whole genera.</title>
        <authorList>
            <person name="Goeker M."/>
        </authorList>
    </citation>
    <scope>NUCLEOTIDE SEQUENCE [LARGE SCALE GENOMIC DNA]</scope>
    <source>
        <strain evidence="3 4">DSM 5002</strain>
    </source>
</reference>
<evidence type="ECO:0000313" key="4">
    <source>
        <dbReference type="Proteomes" id="UP000266273"/>
    </source>
</evidence>
<keyword evidence="4" id="KW-1185">Reference proteome</keyword>
<accession>A0A397QA49</accession>
<dbReference type="Pfam" id="PF11412">
    <property type="entry name" value="DsbD_N"/>
    <property type="match status" value="1"/>
</dbReference>